<gene>
    <name evidence="1" type="ordered locus">MHC_03640</name>
</gene>
<reference evidence="1 2" key="1">
    <citation type="journal article" date="2012" name="J. Bacteriol.">
        <title>Complete genome sequence of Mycoplasma haemocanis strain Illinois.</title>
        <authorList>
            <person name="do Nascimento N.C."/>
            <person name="Guimaraes A.M."/>
            <person name="Santos A.P."/>
            <person name="Sanmiguel P.J."/>
            <person name="Messick J.B."/>
        </authorList>
    </citation>
    <scope>NUCLEOTIDE SEQUENCE [LARGE SCALE GENOMIC DNA]</scope>
    <source>
        <strain evidence="1 2">Illinois</strain>
    </source>
</reference>
<sequence>MSKAMLIGLGAAGTGIGGICVYQWSGSDESTKEITISISDLFKSSQNKVLLTKTSDAGDWNKAWIKYRDANKDREEDEWNIVGFSGKKTEDSAFQEFKNACESKYLIKVKEVGDSNYRRVADWCTRPKKISELLESENGRELIPSDNANDDWTASWKKYREAHKEGSTSSYKSSDTWSIGSWNTDKNSESLSTNFKAKCLENAKKDVVTGKEDKLYGEVKDWCTRTKKISG</sequence>
<keyword evidence="2" id="KW-1185">Reference proteome</keyword>
<evidence type="ECO:0000313" key="2">
    <source>
        <dbReference type="Proteomes" id="UP000009135"/>
    </source>
</evidence>
<organism evidence="1 2">
    <name type="scientific">Mycoplasma haemocanis (strain Illinois)</name>
    <dbReference type="NCBI Taxonomy" id="1111676"/>
    <lineage>
        <taxon>Bacteria</taxon>
        <taxon>Bacillati</taxon>
        <taxon>Mycoplasmatota</taxon>
        <taxon>Mollicutes</taxon>
        <taxon>Mycoplasmataceae</taxon>
        <taxon>Mycoplasma</taxon>
    </lineage>
</organism>
<dbReference type="STRING" id="1111676.MHC_03640"/>
<evidence type="ECO:0000313" key="1">
    <source>
        <dbReference type="EMBL" id="AEW45588.2"/>
    </source>
</evidence>
<proteinExistence type="predicted"/>
<name>H6N7G6_MYCHN</name>
<dbReference type="EMBL" id="CP003199">
    <property type="protein sequence ID" value="AEW45588.2"/>
    <property type="molecule type" value="Genomic_DNA"/>
</dbReference>
<accession>H6N7G6</accession>
<dbReference type="OrthoDB" id="9822732at2"/>
<dbReference type="Proteomes" id="UP000009135">
    <property type="component" value="Chromosome"/>
</dbReference>
<dbReference type="HOGENOM" id="CLU_098620_0_0_14"/>
<protein>
    <submittedName>
        <fullName evidence="1">Uncharacterized protein</fullName>
    </submittedName>
</protein>
<dbReference type="KEGG" id="mhe:MHC_03640"/>
<dbReference type="AlphaFoldDB" id="H6N7G6"/>